<gene>
    <name evidence="1" type="ORF">GCM10011390_32610</name>
</gene>
<organism evidence="1 2">
    <name type="scientific">Aureimonas endophytica</name>
    <dbReference type="NCBI Taxonomy" id="2027858"/>
    <lineage>
        <taxon>Bacteria</taxon>
        <taxon>Pseudomonadati</taxon>
        <taxon>Pseudomonadota</taxon>
        <taxon>Alphaproteobacteria</taxon>
        <taxon>Hyphomicrobiales</taxon>
        <taxon>Aurantimonadaceae</taxon>
        <taxon>Aureimonas</taxon>
    </lineage>
</organism>
<dbReference type="Proteomes" id="UP000644699">
    <property type="component" value="Unassembled WGS sequence"/>
</dbReference>
<comment type="caution">
    <text evidence="1">The sequence shown here is derived from an EMBL/GenBank/DDBJ whole genome shotgun (WGS) entry which is preliminary data.</text>
</comment>
<evidence type="ECO:0000313" key="2">
    <source>
        <dbReference type="Proteomes" id="UP000644699"/>
    </source>
</evidence>
<dbReference type="SUPFAM" id="SSF52266">
    <property type="entry name" value="SGNH hydrolase"/>
    <property type="match status" value="1"/>
</dbReference>
<proteinExistence type="predicted"/>
<sequence length="451" mass="48221">MTALPLTLGPLRADGFALYRSGVRWLVPSGQRVRAGQVIGYCNVKLEPNARLAAGLSFADELELQVAFAARIDGRVALAAQAMSGGYLDLHGIKLWSAEETVGEIEPAAPETGGEAAGRLRLLALAGRRMTALADVHSGLMPGWLGRIRGWWCEEDEAPVTLLSLGICDATGVVLGAASAFFEMFEHAPFPAQMVFVPDHPLAPAAPVLLDQLRRTPAEMAEIAADLQAALHAARPAATAEDHMMAGALLATMRRSPLTDSYPVFTGSGSRRLGPATAVLLSLNAEPQVILRHRRLGYRLHMLRHHQAAAGPALRQWLAAAFEPVRRSVEDIRRDYAELIDTLGRETGARVLILNRMSTSGLETVSNYAAFDAPLGDTLANVASKELNLMLEDLAETHPLQIVDVDAIAADLGGAEHLPDGVHQSSLMQTAIRGEILAALRGAGREAPRLS</sequence>
<protein>
    <submittedName>
        <fullName evidence="1">Uncharacterized protein</fullName>
    </submittedName>
</protein>
<dbReference type="AlphaFoldDB" id="A0A916ZRS0"/>
<reference evidence="1" key="1">
    <citation type="journal article" date="2014" name="Int. J. Syst. Evol. Microbiol.">
        <title>Complete genome sequence of Corynebacterium casei LMG S-19264T (=DSM 44701T), isolated from a smear-ripened cheese.</title>
        <authorList>
            <consortium name="US DOE Joint Genome Institute (JGI-PGF)"/>
            <person name="Walter F."/>
            <person name="Albersmeier A."/>
            <person name="Kalinowski J."/>
            <person name="Ruckert C."/>
        </authorList>
    </citation>
    <scope>NUCLEOTIDE SEQUENCE</scope>
    <source>
        <strain evidence="1">CGMCC 1.15367</strain>
    </source>
</reference>
<name>A0A916ZRS0_9HYPH</name>
<accession>A0A916ZRS0</accession>
<dbReference type="RefSeq" id="WP_188910343.1">
    <property type="nucleotide sequence ID" value="NZ_BMIQ01000005.1"/>
</dbReference>
<reference evidence="1" key="2">
    <citation type="submission" date="2020-09" db="EMBL/GenBank/DDBJ databases">
        <authorList>
            <person name="Sun Q."/>
            <person name="Zhou Y."/>
        </authorList>
    </citation>
    <scope>NUCLEOTIDE SEQUENCE</scope>
    <source>
        <strain evidence="1">CGMCC 1.15367</strain>
    </source>
</reference>
<dbReference type="EMBL" id="BMIQ01000005">
    <property type="protein sequence ID" value="GGE11028.1"/>
    <property type="molecule type" value="Genomic_DNA"/>
</dbReference>
<evidence type="ECO:0000313" key="1">
    <source>
        <dbReference type="EMBL" id="GGE11028.1"/>
    </source>
</evidence>
<keyword evidence="2" id="KW-1185">Reference proteome</keyword>